<feature type="non-terminal residue" evidence="1">
    <location>
        <position position="1"/>
    </location>
</feature>
<accession>A0A0R0LZ29</accession>
<gene>
    <name evidence="1" type="ORF">M153_2560002</name>
</gene>
<proteinExistence type="predicted"/>
<organism evidence="1 2">
    <name type="scientific">Pseudoloma neurophilia</name>
    <dbReference type="NCBI Taxonomy" id="146866"/>
    <lineage>
        <taxon>Eukaryota</taxon>
        <taxon>Fungi</taxon>
        <taxon>Fungi incertae sedis</taxon>
        <taxon>Microsporidia</taxon>
        <taxon>Pseudoloma</taxon>
    </lineage>
</organism>
<evidence type="ECO:0000313" key="2">
    <source>
        <dbReference type="Proteomes" id="UP000051530"/>
    </source>
</evidence>
<sequence>RQKMDMFFHDDKFTIIDVLSNNFVLVSNNHTQEWIKVAWSHQ</sequence>
<comment type="caution">
    <text evidence="1">The sequence shown here is derived from an EMBL/GenBank/DDBJ whole genome shotgun (WGS) entry which is preliminary data.</text>
</comment>
<name>A0A0R0LZ29_9MICR</name>
<dbReference type="EMBL" id="LGUB01000073">
    <property type="protein sequence ID" value="KRH94442.1"/>
    <property type="molecule type" value="Genomic_DNA"/>
</dbReference>
<dbReference type="Proteomes" id="UP000051530">
    <property type="component" value="Unassembled WGS sequence"/>
</dbReference>
<dbReference type="AlphaFoldDB" id="A0A0R0LZ29"/>
<reference evidence="1 2" key="1">
    <citation type="submission" date="2015-07" db="EMBL/GenBank/DDBJ databases">
        <title>The genome of Pseudoloma neurophilia, a relevant intracellular parasite of the zebrafish.</title>
        <authorList>
            <person name="Ndikumana S."/>
            <person name="Pelin A."/>
            <person name="Sanders J."/>
            <person name="Corradi N."/>
        </authorList>
    </citation>
    <scope>NUCLEOTIDE SEQUENCE [LARGE SCALE GENOMIC DNA]</scope>
    <source>
        <strain evidence="1 2">MK1</strain>
    </source>
</reference>
<protein>
    <submittedName>
        <fullName evidence="1">Uncharacterized protein</fullName>
    </submittedName>
</protein>
<evidence type="ECO:0000313" key="1">
    <source>
        <dbReference type="EMBL" id="KRH94442.1"/>
    </source>
</evidence>
<keyword evidence="2" id="KW-1185">Reference proteome</keyword>
<dbReference type="VEuPathDB" id="MicrosporidiaDB:M153_2560002"/>